<dbReference type="EMBL" id="CAJVPS010001560">
    <property type="protein sequence ID" value="CAG8543037.1"/>
    <property type="molecule type" value="Genomic_DNA"/>
</dbReference>
<keyword evidence="1" id="KW-0812">Transmembrane</keyword>
<comment type="caution">
    <text evidence="2">The sequence shown here is derived from an EMBL/GenBank/DDBJ whole genome shotgun (WGS) entry which is preliminary data.</text>
</comment>
<accession>A0A9N9AUE4</accession>
<name>A0A9N9AUE4_9GLOM</name>
<proteinExistence type="predicted"/>
<keyword evidence="1" id="KW-1133">Transmembrane helix</keyword>
<dbReference type="Proteomes" id="UP000789508">
    <property type="component" value="Unassembled WGS sequence"/>
</dbReference>
<evidence type="ECO:0000313" key="3">
    <source>
        <dbReference type="Proteomes" id="UP000789508"/>
    </source>
</evidence>
<gene>
    <name evidence="2" type="ORF">ALEPTO_LOCUS5504</name>
</gene>
<evidence type="ECO:0000256" key="1">
    <source>
        <dbReference type="SAM" id="Phobius"/>
    </source>
</evidence>
<dbReference type="AlphaFoldDB" id="A0A9N9AUE4"/>
<keyword evidence="1" id="KW-0472">Membrane</keyword>
<organism evidence="2 3">
    <name type="scientific">Ambispora leptoticha</name>
    <dbReference type="NCBI Taxonomy" id="144679"/>
    <lineage>
        <taxon>Eukaryota</taxon>
        <taxon>Fungi</taxon>
        <taxon>Fungi incertae sedis</taxon>
        <taxon>Mucoromycota</taxon>
        <taxon>Glomeromycotina</taxon>
        <taxon>Glomeromycetes</taxon>
        <taxon>Archaeosporales</taxon>
        <taxon>Ambisporaceae</taxon>
        <taxon>Ambispora</taxon>
    </lineage>
</organism>
<keyword evidence="3" id="KW-1185">Reference proteome</keyword>
<sequence length="85" mass="9574">MYRVLHVVVTVVLFCPSYRCRYSSRCCYCNRSSFAFATVLIVLYVAVAVDVLIVAAIVIQIFAVAMMFKNVIELVMVLCVKGIEK</sequence>
<reference evidence="2" key="1">
    <citation type="submission" date="2021-06" db="EMBL/GenBank/DDBJ databases">
        <authorList>
            <person name="Kallberg Y."/>
            <person name="Tangrot J."/>
            <person name="Rosling A."/>
        </authorList>
    </citation>
    <scope>NUCLEOTIDE SEQUENCE</scope>
    <source>
        <strain evidence="2">FL130A</strain>
    </source>
</reference>
<protein>
    <submittedName>
        <fullName evidence="2">6475_t:CDS:1</fullName>
    </submittedName>
</protein>
<evidence type="ECO:0000313" key="2">
    <source>
        <dbReference type="EMBL" id="CAG8543037.1"/>
    </source>
</evidence>
<feature type="transmembrane region" description="Helical" evidence="1">
    <location>
        <begin position="35"/>
        <end position="68"/>
    </location>
</feature>